<feature type="domain" description="Cation/H+ exchanger transmembrane" evidence="8">
    <location>
        <begin position="12"/>
        <end position="392"/>
    </location>
</feature>
<comment type="caution">
    <text evidence="9">The sequence shown here is derived from an EMBL/GenBank/DDBJ whole genome shotgun (WGS) entry which is preliminary data.</text>
</comment>
<evidence type="ECO:0000313" key="10">
    <source>
        <dbReference type="Proteomes" id="UP000366065"/>
    </source>
</evidence>
<evidence type="ECO:0000256" key="6">
    <source>
        <dbReference type="ARBA" id="ARBA00023136"/>
    </source>
</evidence>
<dbReference type="RefSeq" id="WP_150720178.1">
    <property type="nucleotide sequence ID" value="NZ_CABPRV010000002.1"/>
</dbReference>
<dbReference type="EMBL" id="CABPRV010000002">
    <property type="protein sequence ID" value="VVD77193.1"/>
    <property type="molecule type" value="Genomic_DNA"/>
</dbReference>
<dbReference type="Gene3D" id="1.20.1530.20">
    <property type="match status" value="1"/>
</dbReference>
<name>A0ABY6VR22_9BURK</name>
<keyword evidence="3 7" id="KW-0812">Transmembrane</keyword>
<evidence type="ECO:0000256" key="3">
    <source>
        <dbReference type="ARBA" id="ARBA00022692"/>
    </source>
</evidence>
<dbReference type="InterPro" id="IPR038770">
    <property type="entry name" value="Na+/solute_symporter_sf"/>
</dbReference>
<dbReference type="Pfam" id="PF00999">
    <property type="entry name" value="Na_H_Exchanger"/>
    <property type="match status" value="1"/>
</dbReference>
<feature type="transmembrane region" description="Helical" evidence="7">
    <location>
        <begin position="373"/>
        <end position="391"/>
    </location>
</feature>
<keyword evidence="10" id="KW-1185">Reference proteome</keyword>
<organism evidence="9 10">
    <name type="scientific">Pandoraea capi</name>
    <dbReference type="NCBI Taxonomy" id="2508286"/>
    <lineage>
        <taxon>Bacteria</taxon>
        <taxon>Pseudomonadati</taxon>
        <taxon>Pseudomonadota</taxon>
        <taxon>Betaproteobacteria</taxon>
        <taxon>Burkholderiales</taxon>
        <taxon>Burkholderiaceae</taxon>
        <taxon>Pandoraea</taxon>
    </lineage>
</organism>
<keyword evidence="4 7" id="KW-1133">Transmembrane helix</keyword>
<feature type="transmembrane region" description="Helical" evidence="7">
    <location>
        <begin position="195"/>
        <end position="215"/>
    </location>
</feature>
<proteinExistence type="predicted"/>
<feature type="transmembrane region" description="Helical" evidence="7">
    <location>
        <begin position="341"/>
        <end position="361"/>
    </location>
</feature>
<reference evidence="9 10" key="1">
    <citation type="submission" date="2019-08" db="EMBL/GenBank/DDBJ databases">
        <authorList>
            <person name="Peeters C."/>
        </authorList>
    </citation>
    <scope>NUCLEOTIDE SEQUENCE [LARGE SCALE GENOMIC DNA]</scope>
    <source>
        <strain evidence="9 10">LMG 20602</strain>
    </source>
</reference>
<feature type="transmembrane region" description="Helical" evidence="7">
    <location>
        <begin position="28"/>
        <end position="47"/>
    </location>
</feature>
<evidence type="ECO:0000313" key="9">
    <source>
        <dbReference type="EMBL" id="VVD77193.1"/>
    </source>
</evidence>
<comment type="subcellular location">
    <subcellularLocation>
        <location evidence="1">Membrane</location>
        <topology evidence="1">Multi-pass membrane protein</topology>
    </subcellularLocation>
</comment>
<dbReference type="PANTHER" id="PTHR32468">
    <property type="entry name" value="CATION/H + ANTIPORTER"/>
    <property type="match status" value="1"/>
</dbReference>
<dbReference type="PANTHER" id="PTHR32468:SF0">
    <property type="entry name" value="K(+)_H(+) ANTIPORTER 1"/>
    <property type="match status" value="1"/>
</dbReference>
<feature type="transmembrane region" description="Helical" evidence="7">
    <location>
        <begin position="161"/>
        <end position="183"/>
    </location>
</feature>
<keyword evidence="6 7" id="KW-0472">Membrane</keyword>
<dbReference type="InterPro" id="IPR050794">
    <property type="entry name" value="CPA2_transporter"/>
</dbReference>
<evidence type="ECO:0000256" key="7">
    <source>
        <dbReference type="SAM" id="Phobius"/>
    </source>
</evidence>
<keyword evidence="2" id="KW-0813">Transport</keyword>
<accession>A0ABY6VR22</accession>
<feature type="transmembrane region" description="Helical" evidence="7">
    <location>
        <begin position="128"/>
        <end position="149"/>
    </location>
</feature>
<feature type="transmembrane region" description="Helical" evidence="7">
    <location>
        <begin position="308"/>
        <end position="329"/>
    </location>
</feature>
<dbReference type="InterPro" id="IPR006153">
    <property type="entry name" value="Cation/H_exchanger_TM"/>
</dbReference>
<feature type="transmembrane region" description="Helical" evidence="7">
    <location>
        <begin position="59"/>
        <end position="78"/>
    </location>
</feature>
<dbReference type="Proteomes" id="UP000366065">
    <property type="component" value="Unassembled WGS sequence"/>
</dbReference>
<feature type="transmembrane region" description="Helical" evidence="7">
    <location>
        <begin position="235"/>
        <end position="264"/>
    </location>
</feature>
<protein>
    <submittedName>
        <fullName evidence="9">Na(+)/H(+)-K(+) antiporter GerN</fullName>
    </submittedName>
</protein>
<keyword evidence="5" id="KW-0406">Ion transport</keyword>
<gene>
    <name evidence="9" type="primary">gerN_1</name>
    <name evidence="9" type="ORF">PCA20602_00919</name>
</gene>
<evidence type="ECO:0000256" key="1">
    <source>
        <dbReference type="ARBA" id="ARBA00004141"/>
    </source>
</evidence>
<evidence type="ECO:0000256" key="2">
    <source>
        <dbReference type="ARBA" id="ARBA00022448"/>
    </source>
</evidence>
<evidence type="ECO:0000259" key="8">
    <source>
        <dbReference type="Pfam" id="PF00999"/>
    </source>
</evidence>
<feature type="transmembrane region" description="Helical" evidence="7">
    <location>
        <begin position="276"/>
        <end position="296"/>
    </location>
</feature>
<sequence>MWLIQVAVVITVCYGCGALAERMGQCKVIGEIAGGILLGPVALGAVTPSLQKQLFTPDAASLIGQLGEVGLALLMFEIGLELSMPSRRAVLGPALIAISGIALPLGGGIAVAWISYDALAAHQPFWPYVLFCGVALSVSAVPVMARIVGDLNLIRHPGACAALSAAMVGDLLGWCALSAIVCFSHVDASWRALGADIALLCAYVVALTAASKWGLTPLLTRLLARGWSRGTVTMLVALVLLSGWITSALGFHSAFGALLPGILLRNVPGLREQFQRLLGGFVHTILMPLFFANAGLHMQMFDGGANGQWYWLIAFIVAGFIGKYLGVFAGARMVGYSRENATVIATLMNARGLMELIFLSIGLELRILPANVYTMLLIFALFTTATTAPLLRRSIQPVTAGAKGSI</sequence>
<feature type="transmembrane region" description="Helical" evidence="7">
    <location>
        <begin position="90"/>
        <end position="116"/>
    </location>
</feature>
<evidence type="ECO:0000256" key="5">
    <source>
        <dbReference type="ARBA" id="ARBA00023065"/>
    </source>
</evidence>
<evidence type="ECO:0000256" key="4">
    <source>
        <dbReference type="ARBA" id="ARBA00022989"/>
    </source>
</evidence>